<keyword evidence="4" id="KW-0560">Oxidoreductase</keyword>
<dbReference type="PANTHER" id="PTHR11748">
    <property type="entry name" value="D-LACTATE DEHYDROGENASE"/>
    <property type="match status" value="1"/>
</dbReference>
<dbReference type="InterPro" id="IPR016166">
    <property type="entry name" value="FAD-bd_PCMH"/>
</dbReference>
<evidence type="ECO:0000256" key="2">
    <source>
        <dbReference type="ARBA" id="ARBA00022827"/>
    </source>
</evidence>
<dbReference type="GO" id="GO:0019154">
    <property type="term" value="F:glycolate dehydrogenase activity"/>
    <property type="evidence" value="ECO:0007669"/>
    <property type="project" value="UniProtKB-EC"/>
</dbReference>
<dbReference type="InterPro" id="IPR006094">
    <property type="entry name" value="Oxid_FAD_bind_N"/>
</dbReference>
<reference evidence="4 5" key="1">
    <citation type="submission" date="2024-05" db="EMBL/GenBank/DDBJ databases">
        <title>Neorhizobium sp. Rsf11, a plant growth promoting and heavy metal resistant PAH-degrader.</title>
        <authorList>
            <person name="Golubev S.N."/>
            <person name="Muratova A.Y."/>
            <person name="Markelova M.I."/>
        </authorList>
    </citation>
    <scope>NUCLEOTIDE SEQUENCE [LARGE SCALE GENOMIC DNA]</scope>
    <source>
        <strain evidence="4 5">Rsf11</strain>
    </source>
</reference>
<dbReference type="EMBL" id="JBEAAL010000001">
    <property type="protein sequence ID" value="MEQ1403570.1"/>
    <property type="molecule type" value="Genomic_DNA"/>
</dbReference>
<dbReference type="SUPFAM" id="SSF56176">
    <property type="entry name" value="FAD-binding/transporter-associated domain-like"/>
    <property type="match status" value="1"/>
</dbReference>
<comment type="caution">
    <text evidence="4">The sequence shown here is derived from an EMBL/GenBank/DDBJ whole genome shotgun (WGS) entry which is preliminary data.</text>
</comment>
<accession>A0ABV0LVF1</accession>
<protein>
    <submittedName>
        <fullName evidence="4">Glycolate oxidase subunit GlcE</fullName>
        <ecNumber evidence="4">1.1.99.14</ecNumber>
    </submittedName>
</protein>
<dbReference type="PANTHER" id="PTHR11748:SF103">
    <property type="entry name" value="GLYCOLATE OXIDASE SUBUNIT GLCE"/>
    <property type="match status" value="1"/>
</dbReference>
<keyword evidence="2" id="KW-0274">FAD</keyword>
<dbReference type="InterPro" id="IPR016164">
    <property type="entry name" value="FAD-linked_Oxase-like_C"/>
</dbReference>
<evidence type="ECO:0000313" key="4">
    <source>
        <dbReference type="EMBL" id="MEQ1403570.1"/>
    </source>
</evidence>
<dbReference type="Pfam" id="PF01565">
    <property type="entry name" value="FAD_binding_4"/>
    <property type="match status" value="1"/>
</dbReference>
<dbReference type="PROSITE" id="PS51387">
    <property type="entry name" value="FAD_PCMH"/>
    <property type="match status" value="1"/>
</dbReference>
<organism evidence="4 5">
    <name type="scientific">Neorhizobium phenanthreniclasticum</name>
    <dbReference type="NCBI Taxonomy" id="3157917"/>
    <lineage>
        <taxon>Bacteria</taxon>
        <taxon>Pseudomonadati</taxon>
        <taxon>Pseudomonadota</taxon>
        <taxon>Alphaproteobacteria</taxon>
        <taxon>Hyphomicrobiales</taxon>
        <taxon>Rhizobiaceae</taxon>
        <taxon>Rhizobium/Agrobacterium group</taxon>
        <taxon>Neorhizobium</taxon>
    </lineage>
</organism>
<sequence>MLIPHNETDAVYVVRNAAAQGTRLALCGGNTRSGFGNPVSSDEVLSARGLSGIVDYEPAEMVMTAKAGTPVAEIEAVLAANRQMMAFEPMDHRGIMGTTGEPTIGGVFAANVSGPRRFVAGAARDSLLGIRFINGKGEAIRAGGRVMKNVTGLDLVKLLAGSHGTLGFLTEVTFRVLPVPQAVETIVISGLDDAAAAKAMAAAIALPVEVSGAAHLPQTVRYRFIGGALPEGEATVLRLEGLSASVSVRAEKLAAVMEAFGPIARLGMEESQKLWHEIRDVHPYADGTQKPLWHVSVAPSAGHQLVAALRLEAGVDAFYDWQGGLIWMRMEADPEAELLRRYIRALGGGHATLMRASDAVRAETPAFEPLPDAVAALSARVKQKLDPAGIFSAGKMGW</sequence>
<gene>
    <name evidence="4" type="primary">glcE</name>
    <name evidence="4" type="ORF">ABK249_01370</name>
</gene>
<feature type="domain" description="FAD-binding PCMH-type" evidence="3">
    <location>
        <begin position="1"/>
        <end position="179"/>
    </location>
</feature>
<dbReference type="InterPro" id="IPR036318">
    <property type="entry name" value="FAD-bd_PCMH-like_sf"/>
</dbReference>
<evidence type="ECO:0000313" key="5">
    <source>
        <dbReference type="Proteomes" id="UP001496627"/>
    </source>
</evidence>
<dbReference type="RefSeq" id="WP_037158458.1">
    <property type="nucleotide sequence ID" value="NZ_JBEAAL010000001.1"/>
</dbReference>
<evidence type="ECO:0000256" key="1">
    <source>
        <dbReference type="ARBA" id="ARBA00022630"/>
    </source>
</evidence>
<keyword evidence="5" id="KW-1185">Reference proteome</keyword>
<evidence type="ECO:0000259" key="3">
    <source>
        <dbReference type="PROSITE" id="PS51387"/>
    </source>
</evidence>
<dbReference type="InterPro" id="IPR016169">
    <property type="entry name" value="FAD-bd_PCMH_sub2"/>
</dbReference>
<name>A0ABV0LVF1_9HYPH</name>
<dbReference type="Proteomes" id="UP001496627">
    <property type="component" value="Unassembled WGS sequence"/>
</dbReference>
<dbReference type="Gene3D" id="3.30.465.10">
    <property type="match status" value="1"/>
</dbReference>
<dbReference type="NCBIfam" id="NF008439">
    <property type="entry name" value="PRK11282.1"/>
    <property type="match status" value="1"/>
</dbReference>
<dbReference type="EC" id="1.1.99.14" evidence="4"/>
<proteinExistence type="predicted"/>
<dbReference type="SUPFAM" id="SSF55103">
    <property type="entry name" value="FAD-linked oxidases, C-terminal domain"/>
    <property type="match status" value="1"/>
</dbReference>
<keyword evidence="1" id="KW-0285">Flavoprotein</keyword>